<evidence type="ECO:0000256" key="1">
    <source>
        <dbReference type="SAM" id="Phobius"/>
    </source>
</evidence>
<keyword evidence="4" id="KW-1185">Reference proteome</keyword>
<dbReference type="AlphaFoldDB" id="A0A6B0T0E9"/>
<keyword evidence="1" id="KW-0472">Membrane</keyword>
<dbReference type="OrthoDB" id="206479at2157"/>
<dbReference type="InterPro" id="IPR058529">
    <property type="entry name" value="DUF8216"/>
</dbReference>
<gene>
    <name evidence="3" type="ORF">GRX01_01770</name>
</gene>
<dbReference type="RefSeq" id="WP_159662801.1">
    <property type="nucleotide sequence ID" value="NZ_WUUS01000001.1"/>
</dbReference>
<reference evidence="3 4" key="1">
    <citation type="submission" date="2019-12" db="EMBL/GenBank/DDBJ databases">
        <title>Isolation and characterization of three novel carbon monoxide-oxidizing members of Halobacteria from salione crusts and soils.</title>
        <authorList>
            <person name="Myers M.R."/>
            <person name="King G.M."/>
        </authorList>
    </citation>
    <scope>NUCLEOTIDE SEQUENCE [LARGE SCALE GENOMIC DNA]</scope>
    <source>
        <strain evidence="3 4">WSA2</strain>
    </source>
</reference>
<feature type="transmembrane region" description="Helical" evidence="1">
    <location>
        <begin position="61"/>
        <end position="79"/>
    </location>
</feature>
<comment type="caution">
    <text evidence="3">The sequence shown here is derived from an EMBL/GenBank/DDBJ whole genome shotgun (WGS) entry which is preliminary data.</text>
</comment>
<accession>A0A6B0T0E9</accession>
<dbReference type="EMBL" id="WUUS01000001">
    <property type="protein sequence ID" value="MXR40089.1"/>
    <property type="molecule type" value="Genomic_DNA"/>
</dbReference>
<name>A0A6B0T0E9_9EURY</name>
<feature type="transmembrane region" description="Helical" evidence="1">
    <location>
        <begin position="91"/>
        <end position="112"/>
    </location>
</feature>
<keyword evidence="1" id="KW-1133">Transmembrane helix</keyword>
<evidence type="ECO:0000313" key="3">
    <source>
        <dbReference type="EMBL" id="MXR40089.1"/>
    </source>
</evidence>
<evidence type="ECO:0000313" key="4">
    <source>
        <dbReference type="Proteomes" id="UP000437065"/>
    </source>
</evidence>
<protein>
    <recommendedName>
        <fullName evidence="2">DUF8216 domain-containing protein</fullName>
    </recommendedName>
</protein>
<keyword evidence="1" id="KW-0812">Transmembrane</keyword>
<feature type="transmembrane region" description="Helical" evidence="1">
    <location>
        <begin position="12"/>
        <end position="30"/>
    </location>
</feature>
<feature type="transmembrane region" description="Helical" evidence="1">
    <location>
        <begin position="37"/>
        <end position="55"/>
    </location>
</feature>
<proteinExistence type="predicted"/>
<feature type="domain" description="DUF8216" evidence="2">
    <location>
        <begin position="1"/>
        <end position="114"/>
    </location>
</feature>
<dbReference type="Pfam" id="PF26651">
    <property type="entry name" value="DUF8216"/>
    <property type="match status" value="1"/>
</dbReference>
<sequence length="124" mass="13026">MGAPTGEDGLTRAVEFVLPSAGVIIAVALTKEFLGGAAAGLIYLLLWGVILFGIYTSATYWNISYTASFVVSGAVLWIITPGVISEMIHPVFGVIGSVMGLVFFMGMVVLLVRKAGLDDVLSEL</sequence>
<evidence type="ECO:0000259" key="2">
    <source>
        <dbReference type="Pfam" id="PF26651"/>
    </source>
</evidence>
<dbReference type="Proteomes" id="UP000437065">
    <property type="component" value="Unassembled WGS sequence"/>
</dbReference>
<organism evidence="3 4">
    <name type="scientific">Halobaculum saliterrae</name>
    <dbReference type="NCBI Taxonomy" id="2073113"/>
    <lineage>
        <taxon>Archaea</taxon>
        <taxon>Methanobacteriati</taxon>
        <taxon>Methanobacteriota</taxon>
        <taxon>Stenosarchaea group</taxon>
        <taxon>Halobacteria</taxon>
        <taxon>Halobacteriales</taxon>
        <taxon>Haloferacaceae</taxon>
        <taxon>Halobaculum</taxon>
    </lineage>
</organism>